<dbReference type="Gramene" id="KQK97199">
    <property type="protein sequence ID" value="KQK97199"/>
    <property type="gene ID" value="SETIT_012491mg"/>
</dbReference>
<dbReference type="Proteomes" id="UP000004995">
    <property type="component" value="Unassembled WGS sequence"/>
</dbReference>
<protein>
    <submittedName>
        <fullName evidence="2">Uncharacterized protein</fullName>
    </submittedName>
</protein>
<accession>K3YE31</accession>
<evidence type="ECO:0000313" key="2">
    <source>
        <dbReference type="EnsemblPlants" id="KQK97199"/>
    </source>
</evidence>
<dbReference type="FunCoup" id="K3YE31">
    <property type="interactions" value="1319"/>
</dbReference>
<dbReference type="HOGENOM" id="CLU_009245_3_2_1"/>
<dbReference type="EMBL" id="AGNK02004334">
    <property type="status" value="NOT_ANNOTATED_CDS"/>
    <property type="molecule type" value="Genomic_DNA"/>
</dbReference>
<evidence type="ECO:0000256" key="1">
    <source>
        <dbReference type="SAM" id="MobiDB-lite"/>
    </source>
</evidence>
<dbReference type="AlphaFoldDB" id="K3YE31"/>
<feature type="compositionally biased region" description="Polar residues" evidence="1">
    <location>
        <begin position="432"/>
        <end position="443"/>
    </location>
</feature>
<proteinExistence type="predicted"/>
<dbReference type="EnsemblPlants" id="KQK97199">
    <property type="protein sequence ID" value="KQK97199"/>
    <property type="gene ID" value="SETIT_012491mg"/>
</dbReference>
<dbReference type="eggNOG" id="ENOG502R42K">
    <property type="taxonomic scope" value="Eukaryota"/>
</dbReference>
<feature type="region of interest" description="Disordered" evidence="1">
    <location>
        <begin position="174"/>
        <end position="204"/>
    </location>
</feature>
<dbReference type="PANTHER" id="PTHR33075">
    <property type="entry name" value="OS02G0499800 PROTEIN"/>
    <property type="match status" value="1"/>
</dbReference>
<reference evidence="2" key="2">
    <citation type="submission" date="2018-08" db="UniProtKB">
        <authorList>
            <consortium name="EnsemblPlants"/>
        </authorList>
    </citation>
    <scope>IDENTIFICATION</scope>
    <source>
        <strain evidence="2">Yugu1</strain>
    </source>
</reference>
<evidence type="ECO:0000313" key="3">
    <source>
        <dbReference type="Proteomes" id="UP000004995"/>
    </source>
</evidence>
<feature type="compositionally biased region" description="Low complexity" evidence="1">
    <location>
        <begin position="175"/>
        <end position="196"/>
    </location>
</feature>
<keyword evidence="3" id="KW-1185">Reference proteome</keyword>
<reference evidence="3" key="1">
    <citation type="journal article" date="2012" name="Nat. Biotechnol.">
        <title>Reference genome sequence of the model plant Setaria.</title>
        <authorList>
            <person name="Bennetzen J.L."/>
            <person name="Schmutz J."/>
            <person name="Wang H."/>
            <person name="Percifield R."/>
            <person name="Hawkins J."/>
            <person name="Pontaroli A.C."/>
            <person name="Estep M."/>
            <person name="Feng L."/>
            <person name="Vaughn J.N."/>
            <person name="Grimwood J."/>
            <person name="Jenkins J."/>
            <person name="Barry K."/>
            <person name="Lindquist E."/>
            <person name="Hellsten U."/>
            <person name="Deshpande S."/>
            <person name="Wang X."/>
            <person name="Wu X."/>
            <person name="Mitros T."/>
            <person name="Triplett J."/>
            <person name="Yang X."/>
            <person name="Ye C.Y."/>
            <person name="Mauro-Herrera M."/>
            <person name="Wang L."/>
            <person name="Li P."/>
            <person name="Sharma M."/>
            <person name="Sharma R."/>
            <person name="Ronald P.C."/>
            <person name="Panaud O."/>
            <person name="Kellogg E.A."/>
            <person name="Brutnell T.P."/>
            <person name="Doust A.N."/>
            <person name="Tuskan G.A."/>
            <person name="Rokhsar D."/>
            <person name="Devos K.M."/>
        </authorList>
    </citation>
    <scope>NUCLEOTIDE SEQUENCE [LARGE SCALE GENOMIC DNA]</scope>
    <source>
        <strain evidence="3">cv. Yugu1</strain>
    </source>
</reference>
<dbReference type="InParanoid" id="K3YE31"/>
<name>K3YE31_SETIT</name>
<sequence length="721" mass="78415">MSVLGTFAAACLVRLGKRKRVRFSCCSTSGPAQASFTLLQQSEPDRLSASGKNFGPRLDFQRLVQGRFSSSVSFSPGSSSSVFWLVVSFGRSAIRLSVELVGLILQSCLGGIVGDFDVQHLSGFIFSFSVASKDVGFLVYMLRSHVCKSFAIYFVLWGNGGPNWEKDYTLPGCNPPNSSSSSEPSLATVTPTENPTPSTPPPRPVATMVNFPVDLWPFAPRGFEVCLHDPNTLPLRLNAYIAGCIDKVNAGVTIVILSATWRSKHVRLEKLLSPSTAPSSERFLGKVWPFGDYQMRFIKHDEGFNARSHDLDRESWIMLLNYPLDLRQATHLAKAIAGFGLLMQWHQTNYKGRVIVKVYLNDDAKIPQAVTLMIGNPSKAKSISFQVYALCKKDVVPLQDENPLPEEGPIHPLPYEAPRWMGHVGHGGFSAESGQQDGMGSNHNDGHGGAMDEAEDRIMKEVNATGVHSASFAATDEADVADAVGDPAGLDAPRLKEQATATKEQSKSTFSGAREDLAASLNPSVFIEPSLLPQENTLLVLSKVINLPLLSVPPPLGSYSYKFLFQLDVDLNTQIPTYFNDPDVLMHLAKVLVDEEEGADKGVIEEGEKDCDLMIVDGLVPKTTSRKRRAKKLHEPPDVKFVRGSQRLNKEVDSLKDGASAAAAEREAASQALVLYGGHVVSSGVPTPHLSVENVQGIATRFMQIQPVEVLADVLAVSDDE</sequence>
<organism evidence="2 3">
    <name type="scientific">Setaria italica</name>
    <name type="common">Foxtail millet</name>
    <name type="synonym">Panicum italicum</name>
    <dbReference type="NCBI Taxonomy" id="4555"/>
    <lineage>
        <taxon>Eukaryota</taxon>
        <taxon>Viridiplantae</taxon>
        <taxon>Streptophyta</taxon>
        <taxon>Embryophyta</taxon>
        <taxon>Tracheophyta</taxon>
        <taxon>Spermatophyta</taxon>
        <taxon>Magnoliopsida</taxon>
        <taxon>Liliopsida</taxon>
        <taxon>Poales</taxon>
        <taxon>Poaceae</taxon>
        <taxon>PACMAD clade</taxon>
        <taxon>Panicoideae</taxon>
        <taxon>Panicodae</taxon>
        <taxon>Paniceae</taxon>
        <taxon>Cenchrinae</taxon>
        <taxon>Setaria</taxon>
    </lineage>
</organism>
<dbReference type="PANTHER" id="PTHR33075:SF7">
    <property type="entry name" value="OS02G0303350 PROTEIN"/>
    <property type="match status" value="1"/>
</dbReference>
<feature type="region of interest" description="Disordered" evidence="1">
    <location>
        <begin position="429"/>
        <end position="451"/>
    </location>
</feature>